<evidence type="ECO:0000256" key="4">
    <source>
        <dbReference type="ARBA" id="ARBA00022475"/>
    </source>
</evidence>
<evidence type="ECO:0000256" key="8">
    <source>
        <dbReference type="ARBA" id="ARBA00022989"/>
    </source>
</evidence>
<dbReference type="AlphaFoldDB" id="A0A428KIM0"/>
<dbReference type="OrthoDB" id="1039448at2"/>
<keyword evidence="5" id="KW-0997">Cell inner membrane</keyword>
<dbReference type="SUPFAM" id="SSF74653">
    <property type="entry name" value="TolA/TonB C-terminal domain"/>
    <property type="match status" value="1"/>
</dbReference>
<dbReference type="InterPro" id="IPR006260">
    <property type="entry name" value="TonB/TolA_C"/>
</dbReference>
<comment type="caution">
    <text evidence="11">The sequence shown here is derived from an EMBL/GenBank/DDBJ whole genome shotgun (WGS) entry which is preliminary data.</text>
</comment>
<organism evidence="11 12">
    <name type="scientific">Hymenobacter perfusus</name>
    <dbReference type="NCBI Taxonomy" id="1236770"/>
    <lineage>
        <taxon>Bacteria</taxon>
        <taxon>Pseudomonadati</taxon>
        <taxon>Bacteroidota</taxon>
        <taxon>Cytophagia</taxon>
        <taxon>Cytophagales</taxon>
        <taxon>Hymenobacteraceae</taxon>
        <taxon>Hymenobacter</taxon>
    </lineage>
</organism>
<evidence type="ECO:0000256" key="2">
    <source>
        <dbReference type="ARBA" id="ARBA00006555"/>
    </source>
</evidence>
<evidence type="ECO:0000256" key="7">
    <source>
        <dbReference type="ARBA" id="ARBA00022927"/>
    </source>
</evidence>
<dbReference type="InterPro" id="IPR051045">
    <property type="entry name" value="TonB-dependent_transducer"/>
</dbReference>
<keyword evidence="9" id="KW-0472">Membrane</keyword>
<evidence type="ECO:0000256" key="6">
    <source>
        <dbReference type="ARBA" id="ARBA00022692"/>
    </source>
</evidence>
<reference evidence="11 12" key="1">
    <citation type="submission" date="2018-12" db="EMBL/GenBank/DDBJ databases">
        <authorList>
            <person name="Feng G."/>
            <person name="Zhu H."/>
        </authorList>
    </citation>
    <scope>NUCLEOTIDE SEQUENCE [LARGE SCALE GENOMIC DNA]</scope>
    <source>
        <strain evidence="11 12">LMG 26000</strain>
    </source>
</reference>
<dbReference type="PROSITE" id="PS52015">
    <property type="entry name" value="TONB_CTD"/>
    <property type="match status" value="1"/>
</dbReference>
<feature type="domain" description="TonB C-terminal" evidence="10">
    <location>
        <begin position="158"/>
        <end position="249"/>
    </location>
</feature>
<evidence type="ECO:0000256" key="1">
    <source>
        <dbReference type="ARBA" id="ARBA00004383"/>
    </source>
</evidence>
<dbReference type="EMBL" id="RWIU01000001">
    <property type="protein sequence ID" value="RSK46224.1"/>
    <property type="molecule type" value="Genomic_DNA"/>
</dbReference>
<dbReference type="Gene3D" id="3.30.1150.10">
    <property type="match status" value="1"/>
</dbReference>
<proteinExistence type="inferred from homology"/>
<evidence type="ECO:0000259" key="10">
    <source>
        <dbReference type="PROSITE" id="PS52015"/>
    </source>
</evidence>
<protein>
    <submittedName>
        <fullName evidence="11">Energy transducer TonB</fullName>
    </submittedName>
</protein>
<dbReference type="Proteomes" id="UP000270291">
    <property type="component" value="Unassembled WGS sequence"/>
</dbReference>
<dbReference type="GO" id="GO:0015031">
    <property type="term" value="P:protein transport"/>
    <property type="evidence" value="ECO:0007669"/>
    <property type="project" value="UniProtKB-KW"/>
</dbReference>
<dbReference type="Pfam" id="PF03544">
    <property type="entry name" value="TonB_C"/>
    <property type="match status" value="1"/>
</dbReference>
<keyword evidence="7" id="KW-0653">Protein transport</keyword>
<dbReference type="RefSeq" id="WP_125435674.1">
    <property type="nucleotide sequence ID" value="NZ_RWIU01000001.1"/>
</dbReference>
<comment type="subcellular location">
    <subcellularLocation>
        <location evidence="1">Cell inner membrane</location>
        <topology evidence="1">Single-pass membrane protein</topology>
        <orientation evidence="1">Periplasmic side</orientation>
    </subcellularLocation>
</comment>
<keyword evidence="12" id="KW-1185">Reference proteome</keyword>
<accession>A0A428KIM0</accession>
<evidence type="ECO:0000313" key="12">
    <source>
        <dbReference type="Proteomes" id="UP000270291"/>
    </source>
</evidence>
<sequence>MRNAYSRPLVALLTILPLVSFGQETKKVNLKFQNPWYREEYSVLKSDLKTKQGLYRKYVGGARENLVEEGYFTNGQKDSLWTEYSRWERNALRAKGRYRQDQKAGIWEYYTYKLELEQRYDHTRHQLLFQKPREADSKLTFKPVGPAATFETEPVYIGGFTSMLTFIGENVKYPVAALRNQVSGTVRIAFTIAPDGTVSNYRIAHSVATSLDEESLRVVKFLPVTWIPAQASGKPVAAECEVPVSFDMR</sequence>
<evidence type="ECO:0000256" key="5">
    <source>
        <dbReference type="ARBA" id="ARBA00022519"/>
    </source>
</evidence>
<name>A0A428KIM0_9BACT</name>
<keyword evidence="8" id="KW-1133">Transmembrane helix</keyword>
<keyword evidence="3" id="KW-0813">Transport</keyword>
<dbReference type="PANTHER" id="PTHR33446:SF2">
    <property type="entry name" value="PROTEIN TONB"/>
    <property type="match status" value="1"/>
</dbReference>
<dbReference type="GO" id="GO:0055085">
    <property type="term" value="P:transmembrane transport"/>
    <property type="evidence" value="ECO:0007669"/>
    <property type="project" value="InterPro"/>
</dbReference>
<keyword evidence="6" id="KW-0812">Transmembrane</keyword>
<comment type="similarity">
    <text evidence="2">Belongs to the TonB family.</text>
</comment>
<dbReference type="GO" id="GO:0031992">
    <property type="term" value="F:energy transducer activity"/>
    <property type="evidence" value="ECO:0007669"/>
    <property type="project" value="TreeGrafter"/>
</dbReference>
<dbReference type="InterPro" id="IPR037682">
    <property type="entry name" value="TonB_C"/>
</dbReference>
<gene>
    <name evidence="11" type="ORF">EI293_03385</name>
</gene>
<evidence type="ECO:0000313" key="11">
    <source>
        <dbReference type="EMBL" id="RSK46224.1"/>
    </source>
</evidence>
<keyword evidence="4" id="KW-1003">Cell membrane</keyword>
<evidence type="ECO:0000256" key="3">
    <source>
        <dbReference type="ARBA" id="ARBA00022448"/>
    </source>
</evidence>
<evidence type="ECO:0000256" key="9">
    <source>
        <dbReference type="ARBA" id="ARBA00023136"/>
    </source>
</evidence>
<dbReference type="PANTHER" id="PTHR33446">
    <property type="entry name" value="PROTEIN TONB-RELATED"/>
    <property type="match status" value="1"/>
</dbReference>
<dbReference type="GO" id="GO:0098797">
    <property type="term" value="C:plasma membrane protein complex"/>
    <property type="evidence" value="ECO:0007669"/>
    <property type="project" value="TreeGrafter"/>
</dbReference>
<dbReference type="NCBIfam" id="TIGR01352">
    <property type="entry name" value="tonB_Cterm"/>
    <property type="match status" value="1"/>
</dbReference>